<evidence type="ECO:0000313" key="3">
    <source>
        <dbReference type="Proteomes" id="UP000595046"/>
    </source>
</evidence>
<name>A0A7T1T6H5_9ACTN</name>
<sequence length="176" mass="19221">MPKYSITKIEEYVSLGMDKSLTTKARGDALESLVCYLFGEIPGLMTQSNGVDVFKGSEIDVSVANTQEARWMQVLPVCFLVECKNWDAPVGAKEVGAFVTKLKEKGVQLGVLVAANGVTGNADNLTAAHFKIAMAQQDGRRILVITLSQLRELRTSEDFAELLCRSFLKVVASGRF</sequence>
<keyword evidence="2" id="KW-0378">Hydrolase</keyword>
<keyword evidence="2" id="KW-0540">Nuclease</keyword>
<dbReference type="SUPFAM" id="SSF52980">
    <property type="entry name" value="Restriction endonuclease-like"/>
    <property type="match status" value="1"/>
</dbReference>
<dbReference type="RefSeq" id="WP_197351070.1">
    <property type="nucleotide sequence ID" value="NZ_CP048882.1"/>
</dbReference>
<feature type="domain" description="Restriction endonuclease type IV Mrr" evidence="1">
    <location>
        <begin position="73"/>
        <end position="135"/>
    </location>
</feature>
<dbReference type="GO" id="GO:0003677">
    <property type="term" value="F:DNA binding"/>
    <property type="evidence" value="ECO:0007669"/>
    <property type="project" value="InterPro"/>
</dbReference>
<dbReference type="KEGG" id="sbat:G4Z16_13775"/>
<organism evidence="2 3">
    <name type="scientific">Streptomyces bathyalis</name>
    <dbReference type="NCBI Taxonomy" id="2710756"/>
    <lineage>
        <taxon>Bacteria</taxon>
        <taxon>Bacillati</taxon>
        <taxon>Actinomycetota</taxon>
        <taxon>Actinomycetes</taxon>
        <taxon>Kitasatosporales</taxon>
        <taxon>Streptomycetaceae</taxon>
        <taxon>Streptomyces</taxon>
    </lineage>
</organism>
<dbReference type="Proteomes" id="UP000595046">
    <property type="component" value="Chromosome"/>
</dbReference>
<reference evidence="3" key="1">
    <citation type="submission" date="2020-02" db="EMBL/GenBank/DDBJ databases">
        <title>Streptomyces sp. ASO4wet.</title>
        <authorList>
            <person name="Risdian C."/>
            <person name="Landwehr W."/>
            <person name="Schupp P."/>
            <person name="Wink J."/>
        </authorList>
    </citation>
    <scope>NUCLEOTIDE SEQUENCE [LARGE SCALE GENOMIC DNA]</scope>
    <source>
        <strain evidence="3">ASO4wet</strain>
    </source>
</reference>
<dbReference type="AlphaFoldDB" id="A0A7T1T6H5"/>
<dbReference type="Pfam" id="PF04471">
    <property type="entry name" value="Mrr_cat"/>
    <property type="match status" value="1"/>
</dbReference>
<keyword evidence="2" id="KW-0255">Endonuclease</keyword>
<evidence type="ECO:0000313" key="2">
    <source>
        <dbReference type="EMBL" id="QPP07279.1"/>
    </source>
</evidence>
<dbReference type="GO" id="GO:0009307">
    <property type="term" value="P:DNA restriction-modification system"/>
    <property type="evidence" value="ECO:0007669"/>
    <property type="project" value="InterPro"/>
</dbReference>
<protein>
    <submittedName>
        <fullName evidence="2">Restriction endonuclease</fullName>
    </submittedName>
</protein>
<dbReference type="EMBL" id="CP048882">
    <property type="protein sequence ID" value="QPP07279.1"/>
    <property type="molecule type" value="Genomic_DNA"/>
</dbReference>
<dbReference type="InterPro" id="IPR007560">
    <property type="entry name" value="Restrct_endonuc_IV_Mrr"/>
</dbReference>
<dbReference type="GO" id="GO:0004519">
    <property type="term" value="F:endonuclease activity"/>
    <property type="evidence" value="ECO:0007669"/>
    <property type="project" value="UniProtKB-KW"/>
</dbReference>
<proteinExistence type="predicted"/>
<dbReference type="InterPro" id="IPR011335">
    <property type="entry name" value="Restrct_endonuc-II-like"/>
</dbReference>
<evidence type="ECO:0000259" key="1">
    <source>
        <dbReference type="Pfam" id="PF04471"/>
    </source>
</evidence>
<accession>A0A7T1T6H5</accession>
<keyword evidence="3" id="KW-1185">Reference proteome</keyword>
<gene>
    <name evidence="2" type="ORF">G4Z16_13775</name>
</gene>